<dbReference type="AlphaFoldDB" id="A0A9P3FM93"/>
<proteinExistence type="predicted"/>
<evidence type="ECO:0000313" key="3">
    <source>
        <dbReference type="EMBL" id="GIZ49561.1"/>
    </source>
</evidence>
<evidence type="ECO:0000259" key="2">
    <source>
        <dbReference type="Pfam" id="PF14232"/>
    </source>
</evidence>
<keyword evidence="4" id="KW-1185">Reference proteome</keyword>
<comment type="caution">
    <text evidence="3">The sequence shown here is derived from an EMBL/GenBank/DDBJ whole genome shotgun (WGS) entry which is preliminary data.</text>
</comment>
<dbReference type="Proteomes" id="UP000825890">
    <property type="component" value="Unassembled WGS sequence"/>
</dbReference>
<protein>
    <recommendedName>
        <fullName evidence="5">GXWXG domain-containing protein</fullName>
    </recommendedName>
</protein>
<reference evidence="3 4" key="1">
    <citation type="submission" date="2021-01" db="EMBL/GenBank/DDBJ databases">
        <title>Cercospora kikuchii MAFF 305040 whole genome shotgun sequence.</title>
        <authorList>
            <person name="Kashiwa T."/>
            <person name="Suzuki T."/>
        </authorList>
    </citation>
    <scope>NUCLEOTIDE SEQUENCE [LARGE SCALE GENOMIC DNA]</scope>
    <source>
        <strain evidence="3 4">MAFF 305040</strain>
    </source>
</reference>
<organism evidence="3 4">
    <name type="scientific">Cercospora kikuchii</name>
    <dbReference type="NCBI Taxonomy" id="84275"/>
    <lineage>
        <taxon>Eukaryota</taxon>
        <taxon>Fungi</taxon>
        <taxon>Dikarya</taxon>
        <taxon>Ascomycota</taxon>
        <taxon>Pezizomycotina</taxon>
        <taxon>Dothideomycetes</taxon>
        <taxon>Dothideomycetidae</taxon>
        <taxon>Mycosphaerellales</taxon>
        <taxon>Mycosphaerellaceae</taxon>
        <taxon>Cercospora</taxon>
    </lineage>
</organism>
<evidence type="ECO:0000313" key="4">
    <source>
        <dbReference type="Proteomes" id="UP000825890"/>
    </source>
</evidence>
<dbReference type="EMBL" id="BOLY01000009">
    <property type="protein sequence ID" value="GIZ49561.1"/>
    <property type="molecule type" value="Genomic_DNA"/>
</dbReference>
<dbReference type="InterPro" id="IPR025568">
    <property type="entry name" value="DUF4334"/>
</dbReference>
<dbReference type="Pfam" id="PF14231">
    <property type="entry name" value="GXWXG"/>
    <property type="match status" value="1"/>
</dbReference>
<dbReference type="Gene3D" id="2.40.128.580">
    <property type="entry name" value="GXWXG domain"/>
    <property type="match status" value="1"/>
</dbReference>
<dbReference type="OrthoDB" id="2213372at2759"/>
<evidence type="ECO:0000259" key="1">
    <source>
        <dbReference type="Pfam" id="PF14231"/>
    </source>
</evidence>
<name>A0A9P3FM93_9PEZI</name>
<evidence type="ECO:0008006" key="5">
    <source>
        <dbReference type="Google" id="ProtNLM"/>
    </source>
</evidence>
<feature type="domain" description="GXWXG" evidence="1">
    <location>
        <begin position="20"/>
        <end position="72"/>
    </location>
</feature>
<dbReference type="RefSeq" id="XP_044664048.1">
    <property type="nucleotide sequence ID" value="XM_044808113.1"/>
</dbReference>
<sequence length="137" mass="15424">MAAFEAATKKGSTTPEEAYAIFDALQNIPVEFMLGTWKGSGFRTGHLMDGRLEAFNCYGKSFNGIDQVDSLVETHQLAARLRTMVTRGEPNAAMIYNQLPIMDFFRKVDHNTVLGLMDNPTIRSHNFFFVLRRAEEG</sequence>
<feature type="domain" description="DUF4334" evidence="2">
    <location>
        <begin position="79"/>
        <end position="133"/>
    </location>
</feature>
<gene>
    <name evidence="3" type="ORF">CKM354_001259100</name>
</gene>
<accession>A0A9P3FM93</accession>
<dbReference type="InterPro" id="IPR025951">
    <property type="entry name" value="GXWXG_dom"/>
</dbReference>
<dbReference type="GeneID" id="68298166"/>
<dbReference type="Pfam" id="PF14232">
    <property type="entry name" value="DUF4334"/>
    <property type="match status" value="1"/>
</dbReference>